<name>A0ABT7VWB4_9GAMM</name>
<keyword evidence="2" id="KW-1185">Reference proteome</keyword>
<protein>
    <submittedName>
        <fullName evidence="1">Uncharacterized protein</fullName>
    </submittedName>
</protein>
<evidence type="ECO:0000313" key="1">
    <source>
        <dbReference type="EMBL" id="MDM8563882.1"/>
    </source>
</evidence>
<organism evidence="1 2">
    <name type="scientific">Candidatus Marithioploca araucensis</name>
    <dbReference type="NCBI Taxonomy" id="70273"/>
    <lineage>
        <taxon>Bacteria</taxon>
        <taxon>Pseudomonadati</taxon>
        <taxon>Pseudomonadota</taxon>
        <taxon>Gammaproteobacteria</taxon>
        <taxon>Thiotrichales</taxon>
        <taxon>Thiotrichaceae</taxon>
        <taxon>Candidatus Marithioploca</taxon>
    </lineage>
</organism>
<sequence length="122" mass="14275">MKYDEIADLCEALDYRDKLRLAQLLIQLARKEEENQNPKKRIAQKKGNASKVISDNNVDSIEYVAQRLFKSKPAHKKSLEHFISSIFQFQGGISEPDKMKIISELQRLNYIKFDSNNRVIYK</sequence>
<comment type="caution">
    <text evidence="1">The sequence shown here is derived from an EMBL/GenBank/DDBJ whole genome shotgun (WGS) entry which is preliminary data.</text>
</comment>
<proteinExistence type="predicted"/>
<dbReference type="Proteomes" id="UP001171945">
    <property type="component" value="Unassembled WGS sequence"/>
</dbReference>
<reference evidence="1" key="1">
    <citation type="submission" date="2023-06" db="EMBL/GenBank/DDBJ databases">
        <title>Uncultivated large filamentous bacteria from sulfidic sediments reveal new species and different genomic features in energy metabolism and defense.</title>
        <authorList>
            <person name="Fonseca A."/>
        </authorList>
    </citation>
    <scope>NUCLEOTIDE SEQUENCE</scope>
    <source>
        <strain evidence="1">HSG4</strain>
    </source>
</reference>
<dbReference type="EMBL" id="JAUCGM010000939">
    <property type="protein sequence ID" value="MDM8563882.1"/>
    <property type="molecule type" value="Genomic_DNA"/>
</dbReference>
<evidence type="ECO:0000313" key="2">
    <source>
        <dbReference type="Proteomes" id="UP001171945"/>
    </source>
</evidence>
<accession>A0ABT7VWB4</accession>
<gene>
    <name evidence="1" type="ORF">QUF54_11065</name>
</gene>